<feature type="region of interest" description="Disordered" evidence="1">
    <location>
        <begin position="225"/>
        <end position="250"/>
    </location>
</feature>
<keyword evidence="4" id="KW-1185">Reference proteome</keyword>
<feature type="signal peptide" evidence="2">
    <location>
        <begin position="1"/>
        <end position="26"/>
    </location>
</feature>
<evidence type="ECO:0000256" key="2">
    <source>
        <dbReference type="SAM" id="SignalP"/>
    </source>
</evidence>
<organism evidence="3 4">
    <name type="scientific">Profundicola chukchiensis</name>
    <dbReference type="NCBI Taxonomy" id="2961959"/>
    <lineage>
        <taxon>Bacteria</taxon>
        <taxon>Pseudomonadati</taxon>
        <taxon>Bacteroidota</taxon>
        <taxon>Flavobacteriia</taxon>
        <taxon>Flavobacteriales</taxon>
        <taxon>Weeksellaceae</taxon>
        <taxon>Profundicola</taxon>
    </lineage>
</organism>
<accession>A0A9X4MXA7</accession>
<evidence type="ECO:0000256" key="1">
    <source>
        <dbReference type="SAM" id="MobiDB-lite"/>
    </source>
</evidence>
<reference evidence="3" key="1">
    <citation type="submission" date="2022-07" db="EMBL/GenBank/DDBJ databases">
        <title>Description and genome-wide analysis of Profundicola chukchiensis gen. nov., sp. nov., marine bacteria isolated from bottom sediments of the Chukchi Sea.</title>
        <authorList>
            <person name="Romanenko L."/>
            <person name="Otstavnykh N."/>
            <person name="Kurilenko V."/>
            <person name="Eremeev V."/>
            <person name="Velansky P."/>
            <person name="Mikhailov V."/>
            <person name="Isaeva M."/>
        </authorList>
    </citation>
    <scope>NUCLEOTIDE SEQUENCE</scope>
    <source>
        <strain evidence="3">KMM 9713</strain>
    </source>
</reference>
<sequence>MNKKIQNLKVGLIFTLTLLLNTTIFAQSPEKLSYQAVVRNAENNLVANTQVGMQISILQGSESGAVVYSEVLTPTTNANGLVSVAIGEAADLSSIDWSNGTYFIKTETDPNGGTDYSIVGTSQLLSVPYALHAKSADGFTPGTTPGEMKYWNGSEWAVVTPGNEGDVLTFVNNTPTWVGEGSGEVIPTVTNPTTGKIWMDKNLGAEQVATSSFDEASYGDLYQWGRGTDGHEKRTSASTTSLSDTDTPGHGDFIINGNSPFDWRVPQNHNLWDGAAGINNPCPAGFRLPTENEWNLEMMTWSSMNVAGAFDSVLKLPAAGQRRFSDGDFYGVGVSGSYWASTLSNEAGGIYSRFMNFRYSAYVISAHRATANSVRCIKHY</sequence>
<dbReference type="Proteomes" id="UP001152599">
    <property type="component" value="Unassembled WGS sequence"/>
</dbReference>
<comment type="caution">
    <text evidence="3">The sequence shown here is derived from an EMBL/GenBank/DDBJ whole genome shotgun (WGS) entry which is preliminary data.</text>
</comment>
<dbReference type="AlphaFoldDB" id="A0A9X4MXA7"/>
<evidence type="ECO:0008006" key="5">
    <source>
        <dbReference type="Google" id="ProtNLM"/>
    </source>
</evidence>
<dbReference type="RefSeq" id="WP_304420262.1">
    <property type="nucleotide sequence ID" value="NZ_JANCMU010000002.1"/>
</dbReference>
<name>A0A9X4MXA7_9FLAO</name>
<feature type="compositionally biased region" description="Low complexity" evidence="1">
    <location>
        <begin position="236"/>
        <end position="246"/>
    </location>
</feature>
<dbReference type="EMBL" id="JANCMU010000002">
    <property type="protein sequence ID" value="MDG4945694.1"/>
    <property type="molecule type" value="Genomic_DNA"/>
</dbReference>
<evidence type="ECO:0000313" key="3">
    <source>
        <dbReference type="EMBL" id="MDG4945694.1"/>
    </source>
</evidence>
<proteinExistence type="predicted"/>
<feature type="chain" id="PRO_5040985676" description="Fibrobacter succinogenes major paralogous domain-containing protein" evidence="2">
    <location>
        <begin position="27"/>
        <end position="380"/>
    </location>
</feature>
<keyword evidence="2" id="KW-0732">Signal</keyword>
<gene>
    <name evidence="3" type="ORF">NMK71_04650</name>
</gene>
<evidence type="ECO:0000313" key="4">
    <source>
        <dbReference type="Proteomes" id="UP001152599"/>
    </source>
</evidence>
<protein>
    <recommendedName>
        <fullName evidence="5">Fibrobacter succinogenes major paralogous domain-containing protein</fullName>
    </recommendedName>
</protein>